<dbReference type="SUPFAM" id="SSF51445">
    <property type="entry name" value="(Trans)glycosidases"/>
    <property type="match status" value="1"/>
</dbReference>
<dbReference type="PROSITE" id="PS01095">
    <property type="entry name" value="GH18_1"/>
    <property type="match status" value="1"/>
</dbReference>
<dbReference type="Gene3D" id="3.20.20.80">
    <property type="entry name" value="Glycosidases"/>
    <property type="match status" value="1"/>
</dbReference>
<dbReference type="GO" id="GO:0008061">
    <property type="term" value="F:chitin binding"/>
    <property type="evidence" value="ECO:0007669"/>
    <property type="project" value="InterPro"/>
</dbReference>
<evidence type="ECO:0000259" key="10">
    <source>
        <dbReference type="PROSITE" id="PS51910"/>
    </source>
</evidence>
<gene>
    <name evidence="11" type="ORF">Cboi02_000094800</name>
</gene>
<evidence type="ECO:0000256" key="7">
    <source>
        <dbReference type="ARBA" id="ARBA00023326"/>
    </source>
</evidence>
<reference evidence="11" key="1">
    <citation type="submission" date="2023-04" db="EMBL/GenBank/DDBJ databases">
        <title>Candida boidinii NBRC 10035.</title>
        <authorList>
            <person name="Ichikawa N."/>
            <person name="Sato H."/>
            <person name="Tonouchi N."/>
        </authorList>
    </citation>
    <scope>NUCLEOTIDE SEQUENCE</scope>
    <source>
        <strain evidence="11">NBRC 10035</strain>
    </source>
</reference>
<dbReference type="GO" id="GO:0006032">
    <property type="term" value="P:chitin catabolic process"/>
    <property type="evidence" value="ECO:0007669"/>
    <property type="project" value="UniProtKB-KW"/>
</dbReference>
<dbReference type="GO" id="GO:0008843">
    <property type="term" value="F:endochitinase activity"/>
    <property type="evidence" value="ECO:0007669"/>
    <property type="project" value="UniProtKB-EC"/>
</dbReference>
<dbReference type="PANTHER" id="PTHR11177:SF317">
    <property type="entry name" value="CHITINASE 12-RELATED"/>
    <property type="match status" value="1"/>
</dbReference>
<name>A0A9W6SW46_CANBO</name>
<feature type="domain" description="GH18" evidence="10">
    <location>
        <begin position="49"/>
        <end position="448"/>
    </location>
</feature>
<dbReference type="GO" id="GO:0000272">
    <property type="term" value="P:polysaccharide catabolic process"/>
    <property type="evidence" value="ECO:0007669"/>
    <property type="project" value="UniProtKB-KW"/>
</dbReference>
<dbReference type="InterPro" id="IPR017853">
    <property type="entry name" value="GH"/>
</dbReference>
<keyword evidence="4" id="KW-0146">Chitin degradation</keyword>
<dbReference type="InterPro" id="IPR029070">
    <property type="entry name" value="Chitinase_insertion_sf"/>
</dbReference>
<evidence type="ECO:0000256" key="8">
    <source>
        <dbReference type="RuleBase" id="RU000489"/>
    </source>
</evidence>
<evidence type="ECO:0000256" key="6">
    <source>
        <dbReference type="ARBA" id="ARBA00023295"/>
    </source>
</evidence>
<comment type="similarity">
    <text evidence="9">Belongs to the glycosyl hydrolase 18 family.</text>
</comment>
<evidence type="ECO:0000313" key="11">
    <source>
        <dbReference type="EMBL" id="GME67548.1"/>
    </source>
</evidence>
<dbReference type="InterPro" id="IPR050314">
    <property type="entry name" value="Glycosyl_Hydrlase_18"/>
</dbReference>
<dbReference type="PROSITE" id="PS51910">
    <property type="entry name" value="GH18_2"/>
    <property type="match status" value="1"/>
</dbReference>
<organism evidence="11 12">
    <name type="scientific">Candida boidinii</name>
    <name type="common">Yeast</name>
    <dbReference type="NCBI Taxonomy" id="5477"/>
    <lineage>
        <taxon>Eukaryota</taxon>
        <taxon>Fungi</taxon>
        <taxon>Dikarya</taxon>
        <taxon>Ascomycota</taxon>
        <taxon>Saccharomycotina</taxon>
        <taxon>Pichiomycetes</taxon>
        <taxon>Pichiales</taxon>
        <taxon>Pichiaceae</taxon>
        <taxon>Ogataea</taxon>
        <taxon>Ogataea/Candida clade</taxon>
    </lineage>
</organism>
<evidence type="ECO:0000256" key="4">
    <source>
        <dbReference type="ARBA" id="ARBA00023024"/>
    </source>
</evidence>
<dbReference type="InterPro" id="IPR011583">
    <property type="entry name" value="Chitinase_II/V-like_cat"/>
</dbReference>
<evidence type="ECO:0000256" key="5">
    <source>
        <dbReference type="ARBA" id="ARBA00023277"/>
    </source>
</evidence>
<dbReference type="SMART" id="SM00636">
    <property type="entry name" value="Glyco_18"/>
    <property type="match status" value="1"/>
</dbReference>
<sequence>MLEKLFFQKFQRKSNYLLLIFLFFFQSISLGFSNTGTNSQFIINSQSHFRNCIYLTEWSGYNESFPSDIPINYVTNIFYAFAKIDESSFAVSLADPYIALEKVIPFKKENLFNYFQTNEDQIQFYSAGLIGQLSQMRKINPNIEISLSIGGAETSGIFRKITKSFNSIQSFVDSTIILMLRYGFDGVDIDWEYPETESDSKGFTKLIKYLRSQLDCVEEFLLNSQNLHQKFLLTTALPASKYYLKNYKINEVINSLSFINLMGYDFRGPWSKKAGFHSNLFNPNLKYGWKPSSKNEESISVSEAIDYIIDKKKIDSQKIILGMPLYGREFKIKSHLIQYNENGSPFFDISKLYTGDGLQFSKIENNNDADIILYKDLPMNNSLEIHDTNLSASMCYNNETGSFVTYDTVDSVIEKSNYIISKNLGGGMWWDASGDPFLSNPSRSLPINFFNYVNEGIGAMNEADKNIEADRMTLKYSYCSELTNFEDTSKIIQDYKNKVQQYNELTNQNVESLISQYKDSTCSNSAGFKNSGISRMLTPSHSLLKYLILWFLCT</sequence>
<keyword evidence="5" id="KW-0119">Carbohydrate metabolism</keyword>
<dbReference type="Pfam" id="PF00704">
    <property type="entry name" value="Glyco_hydro_18"/>
    <property type="match status" value="1"/>
</dbReference>
<dbReference type="EC" id="3.2.1.14" evidence="2"/>
<evidence type="ECO:0000256" key="9">
    <source>
        <dbReference type="RuleBase" id="RU004453"/>
    </source>
</evidence>
<evidence type="ECO:0000256" key="3">
    <source>
        <dbReference type="ARBA" id="ARBA00022801"/>
    </source>
</evidence>
<dbReference type="GO" id="GO:0005576">
    <property type="term" value="C:extracellular region"/>
    <property type="evidence" value="ECO:0007669"/>
    <property type="project" value="TreeGrafter"/>
</dbReference>
<protein>
    <recommendedName>
        <fullName evidence="2">chitinase</fullName>
        <ecNumber evidence="2">3.2.1.14</ecNumber>
    </recommendedName>
</protein>
<keyword evidence="12" id="KW-1185">Reference proteome</keyword>
<evidence type="ECO:0000256" key="2">
    <source>
        <dbReference type="ARBA" id="ARBA00012729"/>
    </source>
</evidence>
<keyword evidence="7" id="KW-0624">Polysaccharide degradation</keyword>
<keyword evidence="3 8" id="KW-0378">Hydrolase</keyword>
<dbReference type="InterPro" id="IPR001579">
    <property type="entry name" value="Glyco_hydro_18_chit_AS"/>
</dbReference>
<comment type="catalytic activity">
    <reaction evidence="1">
        <text>Random endo-hydrolysis of N-acetyl-beta-D-glucosaminide (1-&gt;4)-beta-linkages in chitin and chitodextrins.</text>
        <dbReference type="EC" id="3.2.1.14"/>
    </reaction>
</comment>
<proteinExistence type="inferred from homology"/>
<keyword evidence="6 8" id="KW-0326">Glycosidase</keyword>
<comment type="caution">
    <text evidence="11">The sequence shown here is derived from an EMBL/GenBank/DDBJ whole genome shotgun (WGS) entry which is preliminary data.</text>
</comment>
<accession>A0A9W6SW46</accession>
<dbReference type="AlphaFoldDB" id="A0A9W6SW46"/>
<evidence type="ECO:0000313" key="12">
    <source>
        <dbReference type="Proteomes" id="UP001165120"/>
    </source>
</evidence>
<dbReference type="Gene3D" id="3.10.50.10">
    <property type="match status" value="1"/>
</dbReference>
<dbReference type="PANTHER" id="PTHR11177">
    <property type="entry name" value="CHITINASE"/>
    <property type="match status" value="1"/>
</dbReference>
<dbReference type="InterPro" id="IPR001223">
    <property type="entry name" value="Glyco_hydro18_cat"/>
</dbReference>
<dbReference type="EMBL" id="BSXN01000193">
    <property type="protein sequence ID" value="GME67548.1"/>
    <property type="molecule type" value="Genomic_DNA"/>
</dbReference>
<evidence type="ECO:0000256" key="1">
    <source>
        <dbReference type="ARBA" id="ARBA00000822"/>
    </source>
</evidence>
<dbReference type="Proteomes" id="UP001165120">
    <property type="component" value="Unassembled WGS sequence"/>
</dbReference>